<sequence>MLEALADRLAEAFAELIHHKIRTDPDFWGYVPEENLSLSDMLKVKYVGIRPAPGYPTQPDHREKDTLWRLLDAENLSGGKMVLTESLMMMPAASVCALCFAHEK</sequence>
<reference evidence="5 6" key="1">
    <citation type="submission" date="2020-04" db="EMBL/GenBank/DDBJ databases">
        <title>Perkinsus olseni comparative genomics.</title>
        <authorList>
            <person name="Bogema D.R."/>
        </authorList>
    </citation>
    <scope>NUCLEOTIDE SEQUENCE [LARGE SCALE GENOMIC DNA]</scope>
    <source>
        <strain evidence="5 6">ATCC PRA-207</strain>
    </source>
</reference>
<accession>A0A7J6RLM0</accession>
<dbReference type="EMBL" id="JABANO010024588">
    <property type="protein sequence ID" value="KAF4721654.1"/>
    <property type="molecule type" value="Genomic_DNA"/>
</dbReference>
<dbReference type="GO" id="GO:0046872">
    <property type="term" value="F:metal ion binding"/>
    <property type="evidence" value="ECO:0007669"/>
    <property type="project" value="UniProtKB-KW"/>
</dbReference>
<keyword evidence="6" id="KW-1185">Reference proteome</keyword>
<evidence type="ECO:0000256" key="3">
    <source>
        <dbReference type="PROSITE-ProRule" id="PRU00346"/>
    </source>
</evidence>
<dbReference type="SUPFAM" id="SSF56507">
    <property type="entry name" value="Methionine synthase activation domain-like"/>
    <property type="match status" value="1"/>
</dbReference>
<dbReference type="PANTHER" id="PTHR45833">
    <property type="entry name" value="METHIONINE SYNTHASE"/>
    <property type="match status" value="1"/>
</dbReference>
<dbReference type="Gene3D" id="3.10.196.10">
    <property type="entry name" value="Vitamin B12-dependent methionine synthase, activation domain"/>
    <property type="match status" value="1"/>
</dbReference>
<evidence type="ECO:0000259" key="4">
    <source>
        <dbReference type="PROSITE" id="PS50974"/>
    </source>
</evidence>
<dbReference type="GO" id="GO:0046653">
    <property type="term" value="P:tetrahydrofolate metabolic process"/>
    <property type="evidence" value="ECO:0007669"/>
    <property type="project" value="TreeGrafter"/>
</dbReference>
<dbReference type="Pfam" id="PF02965">
    <property type="entry name" value="Met_synt_B12"/>
    <property type="match status" value="1"/>
</dbReference>
<evidence type="ECO:0000256" key="2">
    <source>
        <dbReference type="ARBA" id="ARBA00023285"/>
    </source>
</evidence>
<evidence type="ECO:0000313" key="5">
    <source>
        <dbReference type="EMBL" id="KAF4721654.1"/>
    </source>
</evidence>
<keyword evidence="3" id="KW-0489">Methyltransferase</keyword>
<gene>
    <name evidence="5" type="ORF">FOZ63_021052</name>
</gene>
<dbReference type="InterPro" id="IPR037010">
    <property type="entry name" value="VitB12-dep_Met_synth_activ_sf"/>
</dbReference>
<dbReference type="PANTHER" id="PTHR45833:SF1">
    <property type="entry name" value="METHIONINE SYNTHASE"/>
    <property type="match status" value="1"/>
</dbReference>
<feature type="non-terminal residue" evidence="5">
    <location>
        <position position="1"/>
    </location>
</feature>
<keyword evidence="3" id="KW-0808">Transferase</keyword>
<dbReference type="AlphaFoldDB" id="A0A7J6RLM0"/>
<organism evidence="5 6">
    <name type="scientific">Perkinsus olseni</name>
    <name type="common">Perkinsus atlanticus</name>
    <dbReference type="NCBI Taxonomy" id="32597"/>
    <lineage>
        <taxon>Eukaryota</taxon>
        <taxon>Sar</taxon>
        <taxon>Alveolata</taxon>
        <taxon>Perkinsozoa</taxon>
        <taxon>Perkinsea</taxon>
        <taxon>Perkinsida</taxon>
        <taxon>Perkinsidae</taxon>
        <taxon>Perkinsus</taxon>
    </lineage>
</organism>
<name>A0A7J6RLM0_PEROL</name>
<protein>
    <recommendedName>
        <fullName evidence="4">AdoMet activation domain-containing protein</fullName>
    </recommendedName>
</protein>
<dbReference type="InterPro" id="IPR050554">
    <property type="entry name" value="Met_Synthase/Corrinoid"/>
</dbReference>
<feature type="domain" description="AdoMet activation" evidence="4">
    <location>
        <begin position="1"/>
        <end position="104"/>
    </location>
</feature>
<dbReference type="GO" id="GO:0050667">
    <property type="term" value="P:homocysteine metabolic process"/>
    <property type="evidence" value="ECO:0007669"/>
    <property type="project" value="TreeGrafter"/>
</dbReference>
<dbReference type="GO" id="GO:0032259">
    <property type="term" value="P:methylation"/>
    <property type="evidence" value="ECO:0007669"/>
    <property type="project" value="UniProtKB-KW"/>
</dbReference>
<dbReference type="Proteomes" id="UP000553632">
    <property type="component" value="Unassembled WGS sequence"/>
</dbReference>
<dbReference type="PROSITE" id="PS50974">
    <property type="entry name" value="ADOMET_ACTIVATION"/>
    <property type="match status" value="1"/>
</dbReference>
<dbReference type="InterPro" id="IPR004223">
    <property type="entry name" value="VitB12-dep_Met_synth_activ_dom"/>
</dbReference>
<evidence type="ECO:0000313" key="6">
    <source>
        <dbReference type="Proteomes" id="UP000553632"/>
    </source>
</evidence>
<proteinExistence type="predicted"/>
<keyword evidence="1" id="KW-0479">Metal-binding</keyword>
<dbReference type="GO" id="GO:0008705">
    <property type="term" value="F:methionine synthase activity"/>
    <property type="evidence" value="ECO:0007669"/>
    <property type="project" value="InterPro"/>
</dbReference>
<dbReference type="GO" id="GO:0005829">
    <property type="term" value="C:cytosol"/>
    <property type="evidence" value="ECO:0007669"/>
    <property type="project" value="TreeGrafter"/>
</dbReference>
<keyword evidence="2" id="KW-0170">Cobalt</keyword>
<comment type="caution">
    <text evidence="5">The sequence shown here is derived from an EMBL/GenBank/DDBJ whole genome shotgun (WGS) entry which is preliminary data.</text>
</comment>
<evidence type="ECO:0000256" key="1">
    <source>
        <dbReference type="ARBA" id="ARBA00022723"/>
    </source>
</evidence>